<evidence type="ECO:0000313" key="4">
    <source>
        <dbReference type="Proteomes" id="UP000479000"/>
    </source>
</evidence>
<sequence>IAVPSSINSYGRFESSQFRKANTDIPVTGRQSRPSSGNPPTLLLSEQTWKTRTRCSVVCSLN</sequence>
<accession>A0A6H5HAP2</accession>
<dbReference type="EMBL" id="CADCXU010026885">
    <property type="protein sequence ID" value="CAB0013589.1"/>
    <property type="molecule type" value="Genomic_DNA"/>
</dbReference>
<dbReference type="EMBL" id="CADCXU010026887">
    <property type="protein sequence ID" value="CAB0013595.1"/>
    <property type="molecule type" value="Genomic_DNA"/>
</dbReference>
<feature type="compositionally biased region" description="Polar residues" evidence="1">
    <location>
        <begin position="29"/>
        <end position="43"/>
    </location>
</feature>
<dbReference type="Proteomes" id="UP000479000">
    <property type="component" value="Unassembled WGS sequence"/>
</dbReference>
<protein>
    <submittedName>
        <fullName evidence="2">Uncharacterized protein</fullName>
    </submittedName>
</protein>
<organism evidence="2 4">
    <name type="scientific">Nesidiocoris tenuis</name>
    <dbReference type="NCBI Taxonomy" id="355587"/>
    <lineage>
        <taxon>Eukaryota</taxon>
        <taxon>Metazoa</taxon>
        <taxon>Ecdysozoa</taxon>
        <taxon>Arthropoda</taxon>
        <taxon>Hexapoda</taxon>
        <taxon>Insecta</taxon>
        <taxon>Pterygota</taxon>
        <taxon>Neoptera</taxon>
        <taxon>Paraneoptera</taxon>
        <taxon>Hemiptera</taxon>
        <taxon>Heteroptera</taxon>
        <taxon>Panheteroptera</taxon>
        <taxon>Cimicomorpha</taxon>
        <taxon>Miridae</taxon>
        <taxon>Dicyphina</taxon>
        <taxon>Nesidiocoris</taxon>
    </lineage>
</organism>
<feature type="non-terminal residue" evidence="2">
    <location>
        <position position="1"/>
    </location>
</feature>
<evidence type="ECO:0000313" key="2">
    <source>
        <dbReference type="EMBL" id="CAB0013589.1"/>
    </source>
</evidence>
<gene>
    <name evidence="2" type="ORF">NTEN_LOCUS18190</name>
    <name evidence="3" type="ORF">NTEN_LOCUS18195</name>
</gene>
<name>A0A6H5HAP2_9HEMI</name>
<feature type="region of interest" description="Disordered" evidence="1">
    <location>
        <begin position="21"/>
        <end position="43"/>
    </location>
</feature>
<proteinExistence type="predicted"/>
<keyword evidence="4" id="KW-1185">Reference proteome</keyword>
<reference evidence="2 4" key="1">
    <citation type="submission" date="2020-02" db="EMBL/GenBank/DDBJ databases">
        <authorList>
            <person name="Ferguson B K."/>
        </authorList>
    </citation>
    <scope>NUCLEOTIDE SEQUENCE [LARGE SCALE GENOMIC DNA]</scope>
</reference>
<evidence type="ECO:0000313" key="3">
    <source>
        <dbReference type="EMBL" id="CAB0013595.1"/>
    </source>
</evidence>
<evidence type="ECO:0000256" key="1">
    <source>
        <dbReference type="SAM" id="MobiDB-lite"/>
    </source>
</evidence>
<dbReference type="AlphaFoldDB" id="A0A6H5HAP2"/>